<proteinExistence type="predicted"/>
<sequence>ADLRELGLLGTGGFGSVTLQEHCPTGERYALKAVSIGQVEHLQMESYLLREVDVPRRLRSSSFVVSLVTTFRDAENVYLLLEVQAENERRQHRAKVGDAGGKGPAIRRVSEDGPSHGSLGQECLAA</sequence>
<evidence type="ECO:0000256" key="5">
    <source>
        <dbReference type="ARBA" id="ARBA00022840"/>
    </source>
</evidence>
<evidence type="ECO:0000259" key="7">
    <source>
        <dbReference type="PROSITE" id="PS50011"/>
    </source>
</evidence>
<dbReference type="GO" id="GO:0005952">
    <property type="term" value="C:cAMP-dependent protein kinase complex"/>
    <property type="evidence" value="ECO:0007669"/>
    <property type="project" value="TreeGrafter"/>
</dbReference>
<dbReference type="EMBL" id="CAJNDS010000264">
    <property type="protein sequence ID" value="CAE7035471.1"/>
    <property type="molecule type" value="Genomic_DNA"/>
</dbReference>
<evidence type="ECO:0000256" key="6">
    <source>
        <dbReference type="SAM" id="MobiDB-lite"/>
    </source>
</evidence>
<feature type="domain" description="Protein kinase" evidence="7">
    <location>
        <begin position="3"/>
        <end position="126"/>
    </location>
</feature>
<accession>A0A812IHB2</accession>
<evidence type="ECO:0000256" key="2">
    <source>
        <dbReference type="ARBA" id="ARBA00022679"/>
    </source>
</evidence>
<dbReference type="Proteomes" id="UP000604046">
    <property type="component" value="Unassembled WGS sequence"/>
</dbReference>
<reference evidence="8" key="1">
    <citation type="submission" date="2021-02" db="EMBL/GenBank/DDBJ databases">
        <authorList>
            <person name="Dougan E. K."/>
            <person name="Rhodes N."/>
            <person name="Thang M."/>
            <person name="Chan C."/>
        </authorList>
    </citation>
    <scope>NUCLEOTIDE SEQUENCE</scope>
</reference>
<dbReference type="AlphaFoldDB" id="A0A812IHB2"/>
<keyword evidence="4" id="KW-0418">Kinase</keyword>
<dbReference type="GO" id="GO:0005524">
    <property type="term" value="F:ATP binding"/>
    <property type="evidence" value="ECO:0007669"/>
    <property type="project" value="UniProtKB-KW"/>
</dbReference>
<keyword evidence="3" id="KW-0547">Nucleotide-binding</keyword>
<feature type="region of interest" description="Disordered" evidence="6">
    <location>
        <begin position="88"/>
        <end position="126"/>
    </location>
</feature>
<dbReference type="SUPFAM" id="SSF56112">
    <property type="entry name" value="Protein kinase-like (PK-like)"/>
    <property type="match status" value="1"/>
</dbReference>
<name>A0A812IHB2_9DINO</name>
<evidence type="ECO:0000313" key="9">
    <source>
        <dbReference type="Proteomes" id="UP000604046"/>
    </source>
</evidence>
<evidence type="ECO:0000256" key="1">
    <source>
        <dbReference type="ARBA" id="ARBA00022527"/>
    </source>
</evidence>
<evidence type="ECO:0000256" key="4">
    <source>
        <dbReference type="ARBA" id="ARBA00022777"/>
    </source>
</evidence>
<dbReference type="PROSITE" id="PS50011">
    <property type="entry name" value="PROTEIN_KINASE_DOM"/>
    <property type="match status" value="1"/>
</dbReference>
<dbReference type="PANTHER" id="PTHR24353">
    <property type="entry name" value="CYCLIC NUCLEOTIDE-DEPENDENT PROTEIN KINASE"/>
    <property type="match status" value="1"/>
</dbReference>
<dbReference type="InterPro" id="IPR000719">
    <property type="entry name" value="Prot_kinase_dom"/>
</dbReference>
<dbReference type="InterPro" id="IPR011009">
    <property type="entry name" value="Kinase-like_dom_sf"/>
</dbReference>
<gene>
    <name evidence="8" type="primary">Pka-C1</name>
    <name evidence="8" type="ORF">SNAT2548_LOCUS4300</name>
</gene>
<feature type="non-terminal residue" evidence="8">
    <location>
        <position position="126"/>
    </location>
</feature>
<dbReference type="Gene3D" id="3.30.200.20">
    <property type="entry name" value="Phosphorylase Kinase, domain 1"/>
    <property type="match status" value="1"/>
</dbReference>
<protein>
    <submittedName>
        <fullName evidence="8">Pka-C1 protein</fullName>
    </submittedName>
</protein>
<keyword evidence="5" id="KW-0067">ATP-binding</keyword>
<organism evidence="8 9">
    <name type="scientific">Symbiodinium natans</name>
    <dbReference type="NCBI Taxonomy" id="878477"/>
    <lineage>
        <taxon>Eukaryota</taxon>
        <taxon>Sar</taxon>
        <taxon>Alveolata</taxon>
        <taxon>Dinophyceae</taxon>
        <taxon>Suessiales</taxon>
        <taxon>Symbiodiniaceae</taxon>
        <taxon>Symbiodinium</taxon>
    </lineage>
</organism>
<keyword evidence="2" id="KW-0808">Transferase</keyword>
<comment type="caution">
    <text evidence="8">The sequence shown here is derived from an EMBL/GenBank/DDBJ whole genome shotgun (WGS) entry which is preliminary data.</text>
</comment>
<dbReference type="Pfam" id="PF00069">
    <property type="entry name" value="Pkinase"/>
    <property type="match status" value="1"/>
</dbReference>
<dbReference type="GO" id="GO:0004691">
    <property type="term" value="F:cAMP-dependent protein kinase activity"/>
    <property type="evidence" value="ECO:0007669"/>
    <property type="project" value="TreeGrafter"/>
</dbReference>
<evidence type="ECO:0000313" key="8">
    <source>
        <dbReference type="EMBL" id="CAE7035471.1"/>
    </source>
</evidence>
<keyword evidence="9" id="KW-1185">Reference proteome</keyword>
<keyword evidence="1" id="KW-0723">Serine/threonine-protein kinase</keyword>
<dbReference type="PANTHER" id="PTHR24353:SF37">
    <property type="entry name" value="CAMP-DEPENDENT PROTEIN KINASE CATALYTIC SUBUNIT PRKX"/>
    <property type="match status" value="1"/>
</dbReference>
<evidence type="ECO:0000256" key="3">
    <source>
        <dbReference type="ARBA" id="ARBA00022741"/>
    </source>
</evidence>